<feature type="region of interest" description="Disordered" evidence="2">
    <location>
        <begin position="63"/>
        <end position="100"/>
    </location>
</feature>
<keyword evidence="1" id="KW-0175">Coiled coil</keyword>
<accession>A0A8J6AKM8</accession>
<keyword evidence="4" id="KW-1185">Reference proteome</keyword>
<proteinExistence type="predicted"/>
<sequence>MGARRKHWRENLFAPVFGTQDKSHLESSERIASDKGKRTGGIYHLSSKKFQEGSKCKRKEFISQLNEKEPNLRERKLRTSKHAADKRAASHESPSLDVSSEERCNIKEDCTTWIRKELSTPPRQESKKKFTEGMSPKVRLNILNEELEKLNMKCRKIEEEFEIAEKELMSSKKEVSPRPLNFQETDVGTLKKDWERQTLRNNLSERTTNVKNLTEELQQAKEMIQKLSLENSDLKETVRKLKRQTEVGNALVKEELKLQYELEVDKIRGEVEAIKNELRTEKTLQARNNRALELLRRQFANAPSDVPESLALDFF</sequence>
<feature type="region of interest" description="Disordered" evidence="2">
    <location>
        <begin position="19"/>
        <end position="40"/>
    </location>
</feature>
<gene>
    <name evidence="3" type="ORF">J0S82_002274</name>
</gene>
<dbReference type="Proteomes" id="UP000700334">
    <property type="component" value="Unassembled WGS sequence"/>
</dbReference>
<organism evidence="3 4">
    <name type="scientific">Galemys pyrenaicus</name>
    <name type="common">Iberian desman</name>
    <name type="synonym">Pyrenean desman</name>
    <dbReference type="NCBI Taxonomy" id="202257"/>
    <lineage>
        <taxon>Eukaryota</taxon>
        <taxon>Metazoa</taxon>
        <taxon>Chordata</taxon>
        <taxon>Craniata</taxon>
        <taxon>Vertebrata</taxon>
        <taxon>Euteleostomi</taxon>
        <taxon>Mammalia</taxon>
        <taxon>Eutheria</taxon>
        <taxon>Laurasiatheria</taxon>
        <taxon>Eulipotyphla</taxon>
        <taxon>Talpidae</taxon>
        <taxon>Galemys</taxon>
    </lineage>
</organism>
<evidence type="ECO:0000256" key="2">
    <source>
        <dbReference type="SAM" id="MobiDB-lite"/>
    </source>
</evidence>
<dbReference type="PANTHER" id="PTHR48251">
    <property type="entry name" value="COILED-COIL DOMAIN-CONTAINING PROTEIN 160"/>
    <property type="match status" value="1"/>
</dbReference>
<protein>
    <submittedName>
        <fullName evidence="3">Coiled-coil domain-containing protein 160</fullName>
    </submittedName>
</protein>
<evidence type="ECO:0000313" key="4">
    <source>
        <dbReference type="Proteomes" id="UP000700334"/>
    </source>
</evidence>
<evidence type="ECO:0000256" key="1">
    <source>
        <dbReference type="SAM" id="Coils"/>
    </source>
</evidence>
<name>A0A8J6AKM8_GALPY</name>
<reference evidence="3" key="1">
    <citation type="journal article" date="2021" name="Evol. Appl.">
        <title>The genome of the Pyrenean desman and the effects of bottlenecks and inbreeding on the genomic landscape of an endangered species.</title>
        <authorList>
            <person name="Escoda L."/>
            <person name="Castresana J."/>
        </authorList>
    </citation>
    <scope>NUCLEOTIDE SEQUENCE</scope>
    <source>
        <strain evidence="3">IBE-C5619</strain>
    </source>
</reference>
<dbReference type="OrthoDB" id="5985715at2759"/>
<feature type="coiled-coil region" evidence="1">
    <location>
        <begin position="140"/>
        <end position="277"/>
    </location>
</feature>
<evidence type="ECO:0000313" key="3">
    <source>
        <dbReference type="EMBL" id="KAG8523409.1"/>
    </source>
</evidence>
<feature type="compositionally biased region" description="Basic and acidic residues" evidence="2">
    <location>
        <begin position="63"/>
        <end position="74"/>
    </location>
</feature>
<dbReference type="AlphaFoldDB" id="A0A8J6AKM8"/>
<dbReference type="EMBL" id="JAGFMF010011408">
    <property type="protein sequence ID" value="KAG8523409.1"/>
    <property type="molecule type" value="Genomic_DNA"/>
</dbReference>
<dbReference type="PANTHER" id="PTHR48251:SF1">
    <property type="entry name" value="COILED-COIL DOMAIN-CONTAINING PROTEIN 160"/>
    <property type="match status" value="1"/>
</dbReference>
<feature type="compositionally biased region" description="Basic and acidic residues" evidence="2">
    <location>
        <begin position="21"/>
        <end position="37"/>
    </location>
</feature>
<comment type="caution">
    <text evidence="3">The sequence shown here is derived from an EMBL/GenBank/DDBJ whole genome shotgun (WGS) entry which is preliminary data.</text>
</comment>